<proteinExistence type="predicted"/>
<dbReference type="SMART" id="SM00900">
    <property type="entry name" value="FMN_bind"/>
    <property type="match status" value="1"/>
</dbReference>
<evidence type="ECO:0000256" key="1">
    <source>
        <dbReference type="SAM" id="MobiDB-lite"/>
    </source>
</evidence>
<feature type="signal peptide" evidence="2">
    <location>
        <begin position="1"/>
        <end position="22"/>
    </location>
</feature>
<evidence type="ECO:0000313" key="4">
    <source>
        <dbReference type="EMBL" id="MDN4483741.1"/>
    </source>
</evidence>
<feature type="chain" id="PRO_5044263936" evidence="2">
    <location>
        <begin position="23"/>
        <end position="153"/>
    </location>
</feature>
<dbReference type="Gene3D" id="3.90.1010.20">
    <property type="match status" value="1"/>
</dbReference>
<name>A0AB35MIY5_9MICO</name>
<sequence>MRASRAVMVAGGCVAIVGAGWAASPKELPDLDLAEPDGAATADPTAEPTADPTSTADADAGDAVVVDGPVVTNVRGDYQARITVVDGTVTAVEALAAGTQDAQSVRINATAVPELAARVLAAQTWDVDHVSGASFTSPGFLESVEGAFDAAGL</sequence>
<feature type="domain" description="FMN-binding" evidence="3">
    <location>
        <begin position="76"/>
        <end position="151"/>
    </location>
</feature>
<evidence type="ECO:0000256" key="2">
    <source>
        <dbReference type="SAM" id="SignalP"/>
    </source>
</evidence>
<gene>
    <name evidence="4" type="ORF">QQ002_09360</name>
</gene>
<dbReference type="InterPro" id="IPR007329">
    <property type="entry name" value="FMN-bd"/>
</dbReference>
<feature type="region of interest" description="Disordered" evidence="1">
    <location>
        <begin position="28"/>
        <end position="62"/>
    </location>
</feature>
<comment type="caution">
    <text evidence="4">The sequence shown here is derived from an EMBL/GenBank/DDBJ whole genome shotgun (WGS) entry which is preliminary data.</text>
</comment>
<dbReference type="RefSeq" id="WP_301153302.1">
    <property type="nucleotide sequence ID" value="NZ_JAUHPZ010000006.1"/>
</dbReference>
<dbReference type="Pfam" id="PF04205">
    <property type="entry name" value="FMN_bind"/>
    <property type="match status" value="1"/>
</dbReference>
<dbReference type="Proteomes" id="UP001172756">
    <property type="component" value="Unassembled WGS sequence"/>
</dbReference>
<protein>
    <submittedName>
        <fullName evidence="4">FMN-binding protein</fullName>
    </submittedName>
</protein>
<organism evidence="4 5">
    <name type="scientific">Demequina lignilytica</name>
    <dbReference type="NCBI Taxonomy" id="3051663"/>
    <lineage>
        <taxon>Bacteria</taxon>
        <taxon>Bacillati</taxon>
        <taxon>Actinomycetota</taxon>
        <taxon>Actinomycetes</taxon>
        <taxon>Micrococcales</taxon>
        <taxon>Demequinaceae</taxon>
        <taxon>Demequina</taxon>
    </lineage>
</organism>
<accession>A0AB35MIY5</accession>
<dbReference type="GO" id="GO:0016020">
    <property type="term" value="C:membrane"/>
    <property type="evidence" value="ECO:0007669"/>
    <property type="project" value="InterPro"/>
</dbReference>
<evidence type="ECO:0000313" key="5">
    <source>
        <dbReference type="Proteomes" id="UP001172756"/>
    </source>
</evidence>
<feature type="compositionally biased region" description="Low complexity" evidence="1">
    <location>
        <begin position="36"/>
        <end position="62"/>
    </location>
</feature>
<dbReference type="AlphaFoldDB" id="A0AB35MIY5"/>
<dbReference type="EMBL" id="JAUHQB010000006">
    <property type="protein sequence ID" value="MDN4483741.1"/>
    <property type="molecule type" value="Genomic_DNA"/>
</dbReference>
<dbReference type="GO" id="GO:0010181">
    <property type="term" value="F:FMN binding"/>
    <property type="evidence" value="ECO:0007669"/>
    <property type="project" value="InterPro"/>
</dbReference>
<evidence type="ECO:0000259" key="3">
    <source>
        <dbReference type="SMART" id="SM00900"/>
    </source>
</evidence>
<keyword evidence="2" id="KW-0732">Signal</keyword>
<reference evidence="4 5" key="1">
    <citation type="submission" date="2023-06" db="EMBL/GenBank/DDBJ databases">
        <title>SYSU T0a273.</title>
        <authorList>
            <person name="Gao L."/>
            <person name="Fang B.-Z."/>
            <person name="Li W.-J."/>
        </authorList>
    </citation>
    <scope>NUCLEOTIDE SEQUENCE [LARGE SCALE GENOMIC DNA]</scope>
    <source>
        <strain evidence="4 5">SYSU T0a273</strain>
    </source>
</reference>